<proteinExistence type="predicted"/>
<comment type="caution">
    <text evidence="1">The sequence shown here is derived from an EMBL/GenBank/DDBJ whole genome shotgun (WGS) entry which is preliminary data.</text>
</comment>
<protein>
    <submittedName>
        <fullName evidence="1">Uncharacterized protein</fullName>
    </submittedName>
</protein>
<sequence length="198" mass="22460">MADALQVFVKRIYRRPADMTNILVPLPRYQDVGNTAWALVNELLPLCCGTEKLESAEDARAIGWLLHAIDRYGCTFEELTDHAPLQVVYAVSQISADNRLTYPRRVLDRLSRISQSTAVAQIAVFSEILLQTENLSRLPAPAEPSARENIRLWVDEQVELLQAMHAFRVVPTAEPMLTALRESLVRVNKRRRVCQKVP</sequence>
<accession>A0A5C7J2M9</accession>
<evidence type="ECO:0000313" key="1">
    <source>
        <dbReference type="EMBL" id="TXG75761.1"/>
    </source>
</evidence>
<dbReference type="AlphaFoldDB" id="A0A5C7J2M9"/>
<dbReference type="EMBL" id="SSDS01000109">
    <property type="protein sequence ID" value="TXG75761.1"/>
    <property type="molecule type" value="Genomic_DNA"/>
</dbReference>
<dbReference type="Proteomes" id="UP000321026">
    <property type="component" value="Unassembled WGS sequence"/>
</dbReference>
<gene>
    <name evidence="1" type="ORF">E6Q11_06800</name>
</gene>
<organism evidence="1 2">
    <name type="scientific">Candidatus Dojkabacteria bacterium</name>
    <dbReference type="NCBI Taxonomy" id="2099670"/>
    <lineage>
        <taxon>Bacteria</taxon>
        <taxon>Candidatus Dojkabacteria</taxon>
    </lineage>
</organism>
<evidence type="ECO:0000313" key="2">
    <source>
        <dbReference type="Proteomes" id="UP000321026"/>
    </source>
</evidence>
<reference evidence="1 2" key="1">
    <citation type="submission" date="2018-09" db="EMBL/GenBank/DDBJ databases">
        <title>Metagenome Assembled Genomes from an Advanced Water Purification Facility.</title>
        <authorList>
            <person name="Stamps B.W."/>
            <person name="Spear J.R."/>
        </authorList>
    </citation>
    <scope>NUCLEOTIDE SEQUENCE [LARGE SCALE GENOMIC DNA]</scope>
    <source>
        <strain evidence="1">Bin_63_2</strain>
    </source>
</reference>
<name>A0A5C7J2M9_9BACT</name>